<organism evidence="2 3">
    <name type="scientific">Ornithinibacter aureus</name>
    <dbReference type="NCBI Taxonomy" id="622664"/>
    <lineage>
        <taxon>Bacteria</taxon>
        <taxon>Bacillati</taxon>
        <taxon>Actinomycetota</taxon>
        <taxon>Actinomycetes</taxon>
        <taxon>Micrococcales</taxon>
        <taxon>Intrasporangiaceae</taxon>
        <taxon>Ornithinibacter</taxon>
    </lineage>
</organism>
<dbReference type="EMBL" id="BAABFX010000048">
    <property type="protein sequence ID" value="GAA4402880.1"/>
    <property type="molecule type" value="Genomic_DNA"/>
</dbReference>
<name>A0ABP8KAF4_9MICO</name>
<keyword evidence="3" id="KW-1185">Reference proteome</keyword>
<feature type="region of interest" description="Disordered" evidence="1">
    <location>
        <begin position="46"/>
        <end position="68"/>
    </location>
</feature>
<evidence type="ECO:0000313" key="2">
    <source>
        <dbReference type="EMBL" id="GAA4402880.1"/>
    </source>
</evidence>
<accession>A0ABP8KAF4</accession>
<reference evidence="3" key="1">
    <citation type="journal article" date="2019" name="Int. J. Syst. Evol. Microbiol.">
        <title>The Global Catalogue of Microorganisms (GCM) 10K type strain sequencing project: providing services to taxonomists for standard genome sequencing and annotation.</title>
        <authorList>
            <consortium name="The Broad Institute Genomics Platform"/>
            <consortium name="The Broad Institute Genome Sequencing Center for Infectious Disease"/>
            <person name="Wu L."/>
            <person name="Ma J."/>
        </authorList>
    </citation>
    <scope>NUCLEOTIDE SEQUENCE [LARGE SCALE GENOMIC DNA]</scope>
    <source>
        <strain evidence="3">JCM 17738</strain>
    </source>
</reference>
<dbReference type="Proteomes" id="UP001500390">
    <property type="component" value="Unassembled WGS sequence"/>
</dbReference>
<protein>
    <submittedName>
        <fullName evidence="2">Uncharacterized protein</fullName>
    </submittedName>
</protein>
<sequence length="85" mass="7927">MTSVRANPAGTAGVGMAVAAGDDVLGPGVALAVGDAVGAALEVATDGDGLGPGSGSSLHAATPPPTVTTTRATVARRADLVMATS</sequence>
<feature type="compositionally biased region" description="Low complexity" evidence="1">
    <location>
        <begin position="55"/>
        <end position="68"/>
    </location>
</feature>
<comment type="caution">
    <text evidence="2">The sequence shown here is derived from an EMBL/GenBank/DDBJ whole genome shotgun (WGS) entry which is preliminary data.</text>
</comment>
<proteinExistence type="predicted"/>
<evidence type="ECO:0000313" key="3">
    <source>
        <dbReference type="Proteomes" id="UP001500390"/>
    </source>
</evidence>
<gene>
    <name evidence="2" type="ORF">GCM10023153_32360</name>
</gene>
<dbReference type="RefSeq" id="WP_211675469.1">
    <property type="nucleotide sequence ID" value="NZ_VMSB01000001.1"/>
</dbReference>
<evidence type="ECO:0000256" key="1">
    <source>
        <dbReference type="SAM" id="MobiDB-lite"/>
    </source>
</evidence>